<evidence type="ECO:0000259" key="2">
    <source>
        <dbReference type="Pfam" id="PF13152"/>
    </source>
</evidence>
<dbReference type="InterPro" id="IPR025052">
    <property type="entry name" value="DUF3967"/>
</dbReference>
<protein>
    <recommendedName>
        <fullName evidence="5">DUF3967 domain-containing protein</fullName>
    </recommendedName>
</protein>
<organism evidence="4">
    <name type="scientific">Bacillus pumilus</name>
    <name type="common">Bacillus mesentericus</name>
    <dbReference type="NCBI Taxonomy" id="1408"/>
    <lineage>
        <taxon>Bacteria</taxon>
        <taxon>Bacillati</taxon>
        <taxon>Bacillota</taxon>
        <taxon>Bacilli</taxon>
        <taxon>Bacillales</taxon>
        <taxon>Bacillaceae</taxon>
        <taxon>Bacillus</taxon>
    </lineage>
</organism>
<geneLocation type="plasmid" evidence="4">
    <name>pBp15.1S</name>
</geneLocation>
<dbReference type="RefSeq" id="WP_052773125.1">
    <property type="nucleotide sequence ID" value="NZ_KM348008.1"/>
</dbReference>
<keyword evidence="1" id="KW-0175">Coiled coil</keyword>
<dbReference type="Pfam" id="PF13411">
    <property type="entry name" value="MerR_1"/>
    <property type="match status" value="1"/>
</dbReference>
<dbReference type="GO" id="GO:0006355">
    <property type="term" value="P:regulation of DNA-templated transcription"/>
    <property type="evidence" value="ECO:0007669"/>
    <property type="project" value="InterPro"/>
</dbReference>
<keyword evidence="4" id="KW-0614">Plasmid</keyword>
<dbReference type="AlphaFoldDB" id="A0A0C5BVR8"/>
<evidence type="ECO:0008006" key="5">
    <source>
        <dbReference type="Google" id="ProtNLM"/>
    </source>
</evidence>
<proteinExistence type="predicted"/>
<evidence type="ECO:0000256" key="1">
    <source>
        <dbReference type="SAM" id="Coils"/>
    </source>
</evidence>
<dbReference type="OrthoDB" id="2864608at2"/>
<feature type="domain" description="HTH merR-type" evidence="3">
    <location>
        <begin position="9"/>
        <end position="76"/>
    </location>
</feature>
<name>A0A0C5BVR8_BACPU</name>
<feature type="domain" description="DUF3967" evidence="2">
    <location>
        <begin position="135"/>
        <end position="169"/>
    </location>
</feature>
<dbReference type="EMBL" id="KM348008">
    <property type="protein sequence ID" value="AJM87315.1"/>
    <property type="molecule type" value="Genomic_DNA"/>
</dbReference>
<dbReference type="Pfam" id="PF13152">
    <property type="entry name" value="DUF3967"/>
    <property type="match status" value="1"/>
</dbReference>
<reference evidence="4" key="1">
    <citation type="submission" date="2014-08" db="EMBL/GenBank/DDBJ databases">
        <title>Identification, full sequence and comparative analysis of pBp15.S, a plasmid from the newly described enthomopathogenic Bacillus pumilus 15.1.</title>
        <authorList>
            <person name="Garcia-Ramon D.C."/>
            <person name="del Val C."/>
            <person name="Vilchez S."/>
        </authorList>
    </citation>
    <scope>NUCLEOTIDE SEQUENCE</scope>
    <source>
        <strain evidence="4">15.1</strain>
        <plasmid evidence="4">pBp15.1S</plasmid>
    </source>
</reference>
<accession>A0A0C5BVR8</accession>
<sequence length="170" mass="20152">MDNQEKWHSIKSLEKELQIPDTTLRRYIRQHGHHLNIKKNGKSYLVANESIPLLKKIRGLYIEGKSIENIETILTNEGHPITITIDNHTESTALTLNESIEDIRNTFNSQMNEQKQIIQSLIQTIHEQQHYIEAKLEERDKNLIEALKENEEMKKQIAASQQKKWWKFWK</sequence>
<evidence type="ECO:0000259" key="3">
    <source>
        <dbReference type="Pfam" id="PF13411"/>
    </source>
</evidence>
<dbReference type="Gene3D" id="1.10.1660.10">
    <property type="match status" value="1"/>
</dbReference>
<dbReference type="GO" id="GO:0003677">
    <property type="term" value="F:DNA binding"/>
    <property type="evidence" value="ECO:0007669"/>
    <property type="project" value="InterPro"/>
</dbReference>
<evidence type="ECO:0000313" key="4">
    <source>
        <dbReference type="EMBL" id="AJM87315.1"/>
    </source>
</evidence>
<feature type="coiled-coil region" evidence="1">
    <location>
        <begin position="136"/>
        <end position="163"/>
    </location>
</feature>
<dbReference type="InterPro" id="IPR000551">
    <property type="entry name" value="MerR-type_HTH_dom"/>
</dbReference>